<dbReference type="Proteomes" id="UP000245119">
    <property type="component" value="Linkage Group LG12"/>
</dbReference>
<proteinExistence type="predicted"/>
<keyword evidence="5" id="KW-1185">Reference proteome</keyword>
<dbReference type="STRING" id="400727.A0A2T7NH27"/>
<dbReference type="CDD" id="cd00037">
    <property type="entry name" value="CLECT"/>
    <property type="match status" value="1"/>
</dbReference>
<evidence type="ECO:0000256" key="1">
    <source>
        <dbReference type="SAM" id="MobiDB-lite"/>
    </source>
</evidence>
<dbReference type="AlphaFoldDB" id="A0A2T7NH27"/>
<name>A0A2T7NH27_POMCA</name>
<dbReference type="PROSITE" id="PS00615">
    <property type="entry name" value="C_TYPE_LECTIN_1"/>
    <property type="match status" value="1"/>
</dbReference>
<dbReference type="PROSITE" id="PS50948">
    <property type="entry name" value="PAN"/>
    <property type="match status" value="1"/>
</dbReference>
<dbReference type="EMBL" id="PZQS01000012">
    <property type="protein sequence ID" value="PVD20455.1"/>
    <property type="molecule type" value="Genomic_DNA"/>
</dbReference>
<sequence>MKAQIIRTFFGGFLEEIVLRQFCRAVQSLVFRASSHSGCGVMNNGKLENSFCGVCLGVCCGRKAVVKPDSVQRHQDMAGGSGYLSTSRGQLVRVDNAMNTMLSRASTKLSKWSQYTSINIKQNMAGLHNTTSCSDNVTNTAVGVVQDGCLVWADGSRWDMSVDFGNCVAMAASSSHYWGSESCATPHHYICEVLAGDCSFVTGAGECYGSSTNLSTTTVDSCKSTCDKHDLCWGFKFNNLGLCLMYNGDDPFACSLIPLKTSTVYSDEATSTAAISLATPGTRMYESVTATGVTAEPADRLDDGPSGVLTRDHLPLQTSMTTKWSIVLSDPDTTTTSLQSKDQLASDSAGAANLVLDSPLNTVGSDAMDHSLHSFLSVTSLAQSLSASLPEMGSKQTGEAETVVISHPSRKQSSSSSPLKPTASTKSSLIKVPRMIRMCPCDCRVSRHNATASKDDYMDRLADLAIETSNLSSTRRKLHSAPDSRASAKAIGYFGVALVTVIFGLLVIPDVVNVLFYLKHLEHKTARSEQVAR</sequence>
<dbReference type="SUPFAM" id="SSF56436">
    <property type="entry name" value="C-type lectin-like"/>
    <property type="match status" value="1"/>
</dbReference>
<gene>
    <name evidence="4" type="ORF">C0Q70_18611</name>
</gene>
<dbReference type="InterPro" id="IPR003609">
    <property type="entry name" value="Pan_app"/>
</dbReference>
<dbReference type="InterPro" id="IPR018378">
    <property type="entry name" value="C-type_lectin_CS"/>
</dbReference>
<protein>
    <recommendedName>
        <fullName evidence="3">Apple domain-containing protein</fullName>
    </recommendedName>
</protein>
<organism evidence="4 5">
    <name type="scientific">Pomacea canaliculata</name>
    <name type="common">Golden apple snail</name>
    <dbReference type="NCBI Taxonomy" id="400727"/>
    <lineage>
        <taxon>Eukaryota</taxon>
        <taxon>Metazoa</taxon>
        <taxon>Spiralia</taxon>
        <taxon>Lophotrochozoa</taxon>
        <taxon>Mollusca</taxon>
        <taxon>Gastropoda</taxon>
        <taxon>Caenogastropoda</taxon>
        <taxon>Architaenioglossa</taxon>
        <taxon>Ampullarioidea</taxon>
        <taxon>Ampullariidae</taxon>
        <taxon>Pomacea</taxon>
    </lineage>
</organism>
<keyword evidence="2" id="KW-0472">Membrane</keyword>
<evidence type="ECO:0000259" key="3">
    <source>
        <dbReference type="PROSITE" id="PS50948"/>
    </source>
</evidence>
<feature type="transmembrane region" description="Helical" evidence="2">
    <location>
        <begin position="490"/>
        <end position="518"/>
    </location>
</feature>
<evidence type="ECO:0000256" key="2">
    <source>
        <dbReference type="SAM" id="Phobius"/>
    </source>
</evidence>
<evidence type="ECO:0000313" key="4">
    <source>
        <dbReference type="EMBL" id="PVD20455.1"/>
    </source>
</evidence>
<feature type="domain" description="Apple" evidence="3">
    <location>
        <begin position="198"/>
        <end position="269"/>
    </location>
</feature>
<keyword evidence="2" id="KW-0812">Transmembrane</keyword>
<evidence type="ECO:0000313" key="5">
    <source>
        <dbReference type="Proteomes" id="UP000245119"/>
    </source>
</evidence>
<accession>A0A2T7NH27</accession>
<dbReference type="InterPro" id="IPR016187">
    <property type="entry name" value="CTDL_fold"/>
</dbReference>
<feature type="compositionally biased region" description="Low complexity" evidence="1">
    <location>
        <begin position="411"/>
        <end position="427"/>
    </location>
</feature>
<reference evidence="4 5" key="1">
    <citation type="submission" date="2018-04" db="EMBL/GenBank/DDBJ databases">
        <title>The genome of golden apple snail Pomacea canaliculata provides insight into stress tolerance and invasive adaptation.</title>
        <authorList>
            <person name="Liu C."/>
            <person name="Liu B."/>
            <person name="Ren Y."/>
            <person name="Zhang Y."/>
            <person name="Wang H."/>
            <person name="Li S."/>
            <person name="Jiang F."/>
            <person name="Yin L."/>
            <person name="Zhang G."/>
            <person name="Qian W."/>
            <person name="Fan W."/>
        </authorList>
    </citation>
    <scope>NUCLEOTIDE SEQUENCE [LARGE SCALE GENOMIC DNA]</scope>
    <source>
        <strain evidence="4">SZHN2017</strain>
        <tissue evidence="4">Muscle</tissue>
    </source>
</reference>
<keyword evidence="2" id="KW-1133">Transmembrane helix</keyword>
<feature type="region of interest" description="Disordered" evidence="1">
    <location>
        <begin position="389"/>
        <end position="427"/>
    </location>
</feature>
<comment type="caution">
    <text evidence="4">The sequence shown here is derived from an EMBL/GenBank/DDBJ whole genome shotgun (WGS) entry which is preliminary data.</text>
</comment>